<evidence type="ECO:0000313" key="2">
    <source>
        <dbReference type="EMBL" id="KKU61889.1"/>
    </source>
</evidence>
<name>A0A0G1RX43_9BACT</name>
<dbReference type="EMBL" id="LCNT01000001">
    <property type="protein sequence ID" value="KKU61889.1"/>
    <property type="molecule type" value="Genomic_DNA"/>
</dbReference>
<dbReference type="Proteomes" id="UP000033860">
    <property type="component" value="Unassembled WGS sequence"/>
</dbReference>
<evidence type="ECO:0000259" key="1">
    <source>
        <dbReference type="Pfam" id="PF22296"/>
    </source>
</evidence>
<proteinExistence type="predicted"/>
<organism evidence="2 3">
    <name type="scientific">Candidatus Beckwithbacteria bacterium GW2011_GWB1_47_15</name>
    <dbReference type="NCBI Taxonomy" id="1618371"/>
    <lineage>
        <taxon>Bacteria</taxon>
        <taxon>Candidatus Beckwithiibacteriota</taxon>
    </lineage>
</organism>
<comment type="caution">
    <text evidence="2">The sequence shown here is derived from an EMBL/GenBank/DDBJ whole genome shotgun (WGS) entry which is preliminary data.</text>
</comment>
<dbReference type="InterPro" id="IPR036583">
    <property type="entry name" value="23S_rRNA_IVS_sf"/>
</dbReference>
<gene>
    <name evidence="2" type="ORF">UX85_C0001G0103</name>
</gene>
<dbReference type="Gene3D" id="1.20.1440.60">
    <property type="entry name" value="23S rRNA-intervening sequence"/>
    <property type="match status" value="1"/>
</dbReference>
<accession>A0A0G1RX43</accession>
<dbReference type="AlphaFoldDB" id="A0A0G1RX43"/>
<reference evidence="2 3" key="1">
    <citation type="journal article" date="2015" name="Nature">
        <title>rRNA introns, odd ribosomes, and small enigmatic genomes across a large radiation of phyla.</title>
        <authorList>
            <person name="Brown C.T."/>
            <person name="Hug L.A."/>
            <person name="Thomas B.C."/>
            <person name="Sharon I."/>
            <person name="Castelle C.J."/>
            <person name="Singh A."/>
            <person name="Wilkins M.J."/>
            <person name="Williams K.H."/>
            <person name="Banfield J.F."/>
        </authorList>
    </citation>
    <scope>NUCLEOTIDE SEQUENCE [LARGE SCALE GENOMIC DNA]</scope>
</reference>
<evidence type="ECO:0000313" key="3">
    <source>
        <dbReference type="Proteomes" id="UP000033860"/>
    </source>
</evidence>
<sequence length="125" mass="14340">MKDYSHAHTHTPIAVNEIPIFIKLYDFYKNLTLAIVSFPKTKRYSLGQKLDNITLKIFELLFFVPISQEKIKTLLQISVKIDLVKVLLRLAKDSQAITTSKYLSLESTLQEIGRMLGGWIKASKQ</sequence>
<protein>
    <recommendedName>
        <fullName evidence="1">bAvd-like domain-containing protein</fullName>
    </recommendedName>
</protein>
<dbReference type="Pfam" id="PF22296">
    <property type="entry name" value="bAvd"/>
    <property type="match status" value="1"/>
</dbReference>
<dbReference type="CDD" id="cd16376">
    <property type="entry name" value="Avd_like"/>
    <property type="match status" value="1"/>
</dbReference>
<dbReference type="InterPro" id="IPR055360">
    <property type="entry name" value="bAvd"/>
</dbReference>
<feature type="domain" description="bAvd-like" evidence="1">
    <location>
        <begin position="23"/>
        <end position="121"/>
    </location>
</feature>